<keyword evidence="1" id="KW-0732">Signal</keyword>
<evidence type="ECO:0000313" key="3">
    <source>
        <dbReference type="Proteomes" id="UP001303222"/>
    </source>
</evidence>
<protein>
    <submittedName>
        <fullName evidence="2">Uncharacterized protein</fullName>
    </submittedName>
</protein>
<evidence type="ECO:0000313" key="2">
    <source>
        <dbReference type="EMBL" id="KAK3952710.1"/>
    </source>
</evidence>
<reference evidence="2" key="1">
    <citation type="journal article" date="2023" name="Mol. Phylogenet. Evol.">
        <title>Genome-scale phylogeny and comparative genomics of the fungal order Sordariales.</title>
        <authorList>
            <person name="Hensen N."/>
            <person name="Bonometti L."/>
            <person name="Westerberg I."/>
            <person name="Brannstrom I.O."/>
            <person name="Guillou S."/>
            <person name="Cros-Aarteil S."/>
            <person name="Calhoun S."/>
            <person name="Haridas S."/>
            <person name="Kuo A."/>
            <person name="Mondo S."/>
            <person name="Pangilinan J."/>
            <person name="Riley R."/>
            <person name="LaButti K."/>
            <person name="Andreopoulos B."/>
            <person name="Lipzen A."/>
            <person name="Chen C."/>
            <person name="Yan M."/>
            <person name="Daum C."/>
            <person name="Ng V."/>
            <person name="Clum A."/>
            <person name="Steindorff A."/>
            <person name="Ohm R.A."/>
            <person name="Martin F."/>
            <person name="Silar P."/>
            <person name="Natvig D.O."/>
            <person name="Lalanne C."/>
            <person name="Gautier V."/>
            <person name="Ament-Velasquez S.L."/>
            <person name="Kruys A."/>
            <person name="Hutchinson M.I."/>
            <person name="Powell A.J."/>
            <person name="Barry K."/>
            <person name="Miller A.N."/>
            <person name="Grigoriev I.V."/>
            <person name="Debuchy R."/>
            <person name="Gladieux P."/>
            <person name="Hiltunen Thoren M."/>
            <person name="Johannesson H."/>
        </authorList>
    </citation>
    <scope>NUCLEOTIDE SEQUENCE</scope>
    <source>
        <strain evidence="2">CBS 626.80</strain>
    </source>
</reference>
<feature type="chain" id="PRO_5042957161" evidence="1">
    <location>
        <begin position="21"/>
        <end position="212"/>
    </location>
</feature>
<sequence length="212" mass="22420">MKFLLTTAGLLASLSSLALALPSPTPQEVTTVVPSDIEIDESLASYNFTPAFTSSLDELFNLLDSIPDSVLESGDDALNQWFIDNDLRDPTAPLLIDTNPDVTPDLDSLDNLDILISDSDLAERGVVVARATAWKIAKCVASIVQLIATTAVPAAKLLKIKKYIKALGGVQESVKLMLGATTKAEKLKVGGTALVYLSAEILGISSVKAACF</sequence>
<dbReference type="EMBL" id="MU859119">
    <property type="protein sequence ID" value="KAK3952710.1"/>
    <property type="molecule type" value="Genomic_DNA"/>
</dbReference>
<evidence type="ECO:0000256" key="1">
    <source>
        <dbReference type="SAM" id="SignalP"/>
    </source>
</evidence>
<feature type="signal peptide" evidence="1">
    <location>
        <begin position="1"/>
        <end position="20"/>
    </location>
</feature>
<gene>
    <name evidence="2" type="ORF">QBC32DRAFT_313713</name>
</gene>
<dbReference type="AlphaFoldDB" id="A0AAN6NVL8"/>
<reference evidence="2" key="2">
    <citation type="submission" date="2023-06" db="EMBL/GenBank/DDBJ databases">
        <authorList>
            <consortium name="Lawrence Berkeley National Laboratory"/>
            <person name="Mondo S.J."/>
            <person name="Hensen N."/>
            <person name="Bonometti L."/>
            <person name="Westerberg I."/>
            <person name="Brannstrom I.O."/>
            <person name="Guillou S."/>
            <person name="Cros-Aarteil S."/>
            <person name="Calhoun S."/>
            <person name="Haridas S."/>
            <person name="Kuo A."/>
            <person name="Pangilinan J."/>
            <person name="Riley R."/>
            <person name="Labutti K."/>
            <person name="Andreopoulos B."/>
            <person name="Lipzen A."/>
            <person name="Chen C."/>
            <person name="Yanf M."/>
            <person name="Daum C."/>
            <person name="Ng V."/>
            <person name="Clum A."/>
            <person name="Steindorff A."/>
            <person name="Ohm R."/>
            <person name="Martin F."/>
            <person name="Silar P."/>
            <person name="Natvig D."/>
            <person name="Lalanne C."/>
            <person name="Gautier V."/>
            <person name="Ament-Velasquez S.L."/>
            <person name="Kruys A."/>
            <person name="Hutchinson M.I."/>
            <person name="Powell A.J."/>
            <person name="Barry K."/>
            <person name="Miller A.N."/>
            <person name="Grigoriev I.V."/>
            <person name="Debuchy R."/>
            <person name="Gladieux P."/>
            <person name="Thoren M.H."/>
            <person name="Johannesson H."/>
        </authorList>
    </citation>
    <scope>NUCLEOTIDE SEQUENCE</scope>
    <source>
        <strain evidence="2">CBS 626.80</strain>
    </source>
</reference>
<dbReference type="Proteomes" id="UP001303222">
    <property type="component" value="Unassembled WGS sequence"/>
</dbReference>
<comment type="caution">
    <text evidence="2">The sequence shown here is derived from an EMBL/GenBank/DDBJ whole genome shotgun (WGS) entry which is preliminary data.</text>
</comment>
<keyword evidence="3" id="KW-1185">Reference proteome</keyword>
<name>A0AAN6NVL8_9PEZI</name>
<accession>A0AAN6NVL8</accession>
<proteinExistence type="predicted"/>
<organism evidence="2 3">
    <name type="scientific">Pseudoneurospora amorphoporcata</name>
    <dbReference type="NCBI Taxonomy" id="241081"/>
    <lineage>
        <taxon>Eukaryota</taxon>
        <taxon>Fungi</taxon>
        <taxon>Dikarya</taxon>
        <taxon>Ascomycota</taxon>
        <taxon>Pezizomycotina</taxon>
        <taxon>Sordariomycetes</taxon>
        <taxon>Sordariomycetidae</taxon>
        <taxon>Sordariales</taxon>
        <taxon>Sordariaceae</taxon>
        <taxon>Pseudoneurospora</taxon>
    </lineage>
</organism>